<dbReference type="Pfam" id="PF00400">
    <property type="entry name" value="WD40"/>
    <property type="match status" value="2"/>
</dbReference>
<dbReference type="PROSITE" id="PS50082">
    <property type="entry name" value="WD_REPEATS_2"/>
    <property type="match status" value="1"/>
</dbReference>
<dbReference type="Gene3D" id="2.130.10.10">
    <property type="entry name" value="YVTN repeat-like/Quinoprotein amine dehydrogenase"/>
    <property type="match status" value="2"/>
</dbReference>
<evidence type="ECO:0000256" key="3">
    <source>
        <dbReference type="ARBA" id="ARBA00022737"/>
    </source>
</evidence>
<accession>A0A7R9E460</accession>
<protein>
    <recommendedName>
        <fullName evidence="8">Retinoblastoma-binding protein 5</fullName>
    </recommendedName>
</protein>
<name>A0A7R9E460_9NEOP</name>
<reference evidence="7" key="1">
    <citation type="submission" date="2020-11" db="EMBL/GenBank/DDBJ databases">
        <authorList>
            <person name="Tran Van P."/>
        </authorList>
    </citation>
    <scope>NUCLEOTIDE SEQUENCE</scope>
</reference>
<dbReference type="InterPro" id="IPR037850">
    <property type="entry name" value="RBBP5/Swd1"/>
</dbReference>
<comment type="subcellular location">
    <subcellularLocation>
        <location evidence="1">Nucleus</location>
    </subcellularLocation>
</comment>
<feature type="compositionally biased region" description="Basic and acidic residues" evidence="6">
    <location>
        <begin position="595"/>
        <end position="610"/>
    </location>
</feature>
<evidence type="ECO:0000256" key="4">
    <source>
        <dbReference type="ARBA" id="ARBA00023242"/>
    </source>
</evidence>
<proteinExistence type="predicted"/>
<dbReference type="InterPro" id="IPR015943">
    <property type="entry name" value="WD40/YVTN_repeat-like_dom_sf"/>
</dbReference>
<dbReference type="EMBL" id="OB793284">
    <property type="protein sequence ID" value="CAD7426828.1"/>
    <property type="molecule type" value="Genomic_DNA"/>
</dbReference>
<evidence type="ECO:0000256" key="6">
    <source>
        <dbReference type="SAM" id="MobiDB-lite"/>
    </source>
</evidence>
<evidence type="ECO:0000256" key="2">
    <source>
        <dbReference type="ARBA" id="ARBA00022574"/>
    </source>
</evidence>
<gene>
    <name evidence="7" type="ORF">TMSB3V08_LOCUS3699</name>
</gene>
<dbReference type="InterPro" id="IPR001680">
    <property type="entry name" value="WD40_rpt"/>
</dbReference>
<evidence type="ECO:0000313" key="7">
    <source>
        <dbReference type="EMBL" id="CAD7426828.1"/>
    </source>
</evidence>
<dbReference type="PANTHER" id="PTHR44040">
    <property type="entry name" value="RETINOBLASTOMA-BINDING PROTEIN 5"/>
    <property type="match status" value="1"/>
</dbReference>
<dbReference type="InterPro" id="IPR036322">
    <property type="entry name" value="WD40_repeat_dom_sf"/>
</dbReference>
<organism evidence="7">
    <name type="scientific">Timema monikensis</name>
    <dbReference type="NCBI Taxonomy" id="170555"/>
    <lineage>
        <taxon>Eukaryota</taxon>
        <taxon>Metazoa</taxon>
        <taxon>Ecdysozoa</taxon>
        <taxon>Arthropoda</taxon>
        <taxon>Hexapoda</taxon>
        <taxon>Insecta</taxon>
        <taxon>Pterygota</taxon>
        <taxon>Neoptera</taxon>
        <taxon>Polyneoptera</taxon>
        <taxon>Phasmatodea</taxon>
        <taxon>Timematodea</taxon>
        <taxon>Timematoidea</taxon>
        <taxon>Timematidae</taxon>
        <taxon>Timema</taxon>
    </lineage>
</organism>
<dbReference type="GO" id="GO:0048188">
    <property type="term" value="C:Set1C/COMPASS complex"/>
    <property type="evidence" value="ECO:0007669"/>
    <property type="project" value="InterPro"/>
</dbReference>
<dbReference type="SUPFAM" id="SSF50978">
    <property type="entry name" value="WD40 repeat-like"/>
    <property type="match status" value="1"/>
</dbReference>
<feature type="region of interest" description="Disordered" evidence="6">
    <location>
        <begin position="595"/>
        <end position="628"/>
    </location>
</feature>
<keyword evidence="3" id="KW-0677">Repeat</keyword>
<sequence>MWCTQDLVAQGVGHKETGTVIVLQHISCCTFESDDITRTNNCPEKDFIFKMFLELLLYKLSESFGQNYPEEFDGTLDSISLALTCAFNKRGTLLAVGCNDGRIVIWDFLTRGIAKIISAHVHPVCSLSRDSDLDHPMYCDLDVLDYVTTSAGKRLADKGVADSWSRNGHKLLSASTDNNVCIWEVMTGDCEQKYRFPSPILKVQFNPRNDKVFLVCPMRHAVVLVNSEGGHQVVPLDDDSDLNIVASFDRRGEFVYTGNGRGKVSVLTVSELSLKASFKVTQGTTSATAVKSIEFARRGDCFLINTADRVIRVYDTKEVLACGKDGETEPIQKLQDLVNKTGTTSSPRLSIHHCERVNPCFTNDMAMLVIEPWTLSSVDRHAIGRAKVLTLITMWKKCCFSGDGEYICAGSARQHAIYIWEKSIGNLVKILHGTKGELLLDVVWHPVRPIVASISSGVVSVWAQNQVENWSAFAPDFKELDENVEYEERESEFDLSDKDKLVELGPKQEDDDFEFQVDACSIDPVAAFCSSDEEKEDTDTLEFLPIAPEVEDPEDGWAAPPPPTVLPQHKEWGDNNSPSLHKYRTYDIELKGAPSDEIHPLLSNKTKDKQQNGNKKNIGRPRMDDRKRVLIISMKSDTPDNDLIYE</sequence>
<keyword evidence="2 5" id="KW-0853">WD repeat</keyword>
<feature type="repeat" description="WD" evidence="5">
    <location>
        <begin position="163"/>
        <end position="193"/>
    </location>
</feature>
<keyword evidence="4" id="KW-0539">Nucleus</keyword>
<evidence type="ECO:0000256" key="5">
    <source>
        <dbReference type="PROSITE-ProRule" id="PRU00221"/>
    </source>
</evidence>
<dbReference type="PANTHER" id="PTHR44040:SF1">
    <property type="entry name" value="RETINOBLASTOMA-BINDING PROTEIN 5"/>
    <property type="match status" value="1"/>
</dbReference>
<dbReference type="SMART" id="SM00320">
    <property type="entry name" value="WD40"/>
    <property type="match status" value="6"/>
</dbReference>
<evidence type="ECO:0008006" key="8">
    <source>
        <dbReference type="Google" id="ProtNLM"/>
    </source>
</evidence>
<dbReference type="AlphaFoldDB" id="A0A7R9E460"/>
<evidence type="ECO:0000256" key="1">
    <source>
        <dbReference type="ARBA" id="ARBA00004123"/>
    </source>
</evidence>